<dbReference type="Gene3D" id="3.30.420.10">
    <property type="entry name" value="Ribonuclease H-like superfamily/Ribonuclease H"/>
    <property type="match status" value="1"/>
</dbReference>
<dbReference type="RefSeq" id="WP_242949143.1">
    <property type="nucleotide sequence ID" value="NZ_FOJY01000020.1"/>
</dbReference>
<gene>
    <name evidence="1" type="ORF">SAMN05216249_1203</name>
</gene>
<reference evidence="1 2" key="1">
    <citation type="submission" date="2016-10" db="EMBL/GenBank/DDBJ databases">
        <authorList>
            <person name="de Groot N.N."/>
        </authorList>
    </citation>
    <scope>NUCLEOTIDE SEQUENCE [LARGE SCALE GENOMIC DNA]</scope>
    <source>
        <strain evidence="1 2">DSM 5522</strain>
    </source>
</reference>
<dbReference type="AlphaFoldDB" id="A0A1I1A172"/>
<organism evidence="1 2">
    <name type="scientific">Acetitomaculum ruminis DSM 5522</name>
    <dbReference type="NCBI Taxonomy" id="1120918"/>
    <lineage>
        <taxon>Bacteria</taxon>
        <taxon>Bacillati</taxon>
        <taxon>Bacillota</taxon>
        <taxon>Clostridia</taxon>
        <taxon>Lachnospirales</taxon>
        <taxon>Lachnospiraceae</taxon>
        <taxon>Acetitomaculum</taxon>
    </lineage>
</organism>
<protein>
    <recommendedName>
        <fullName evidence="3">Exonuclease domain-containing protein</fullName>
    </recommendedName>
</protein>
<evidence type="ECO:0000313" key="2">
    <source>
        <dbReference type="Proteomes" id="UP000198838"/>
    </source>
</evidence>
<dbReference type="InterPro" id="IPR036397">
    <property type="entry name" value="RNaseH_sf"/>
</dbReference>
<dbReference type="Proteomes" id="UP000198838">
    <property type="component" value="Unassembled WGS sequence"/>
</dbReference>
<dbReference type="STRING" id="1120918.SAMN05216249_1203"/>
<accession>A0A1I1A172</accession>
<dbReference type="GO" id="GO:0003676">
    <property type="term" value="F:nucleic acid binding"/>
    <property type="evidence" value="ECO:0007669"/>
    <property type="project" value="InterPro"/>
</dbReference>
<evidence type="ECO:0008006" key="3">
    <source>
        <dbReference type="Google" id="ProtNLM"/>
    </source>
</evidence>
<dbReference type="SUPFAM" id="SSF53098">
    <property type="entry name" value="Ribonuclease H-like"/>
    <property type="match status" value="1"/>
</dbReference>
<name>A0A1I1A172_9FIRM</name>
<evidence type="ECO:0000313" key="1">
    <source>
        <dbReference type="EMBL" id="SFB31685.1"/>
    </source>
</evidence>
<dbReference type="EMBL" id="FOJY01000020">
    <property type="protein sequence ID" value="SFB31685.1"/>
    <property type="molecule type" value="Genomic_DNA"/>
</dbReference>
<dbReference type="InterPro" id="IPR012337">
    <property type="entry name" value="RNaseH-like_sf"/>
</dbReference>
<keyword evidence="2" id="KW-1185">Reference proteome</keyword>
<proteinExistence type="predicted"/>
<sequence>MGLFDSFYSKENTYKQELNTLNNSSLKPQGECFAVIDTETTWSDEVMSIGIVIADSHTNTPVDTRYYIIDPIYKKGGMYSGVLDFIKKEQTIKTTRKEALDTILFFLGEYSVERIFAYNAKFDFNHLPELRNFYWYDIMRIAAYNQYNKKIPSTVQCCKTGRIKKGYGVEPIYRMLSGNQLYREIHNALMDAIDELKIIEMLGYDIDVYNIGRI</sequence>